<accession>A0A316GKF5</accession>
<dbReference type="EMBL" id="QGGW01000003">
    <property type="protein sequence ID" value="PWK61126.1"/>
    <property type="molecule type" value="Genomic_DNA"/>
</dbReference>
<evidence type="ECO:0000313" key="3">
    <source>
        <dbReference type="Proteomes" id="UP000245708"/>
    </source>
</evidence>
<dbReference type="OrthoDB" id="7727934at2"/>
<dbReference type="Proteomes" id="UP000245708">
    <property type="component" value="Unassembled WGS sequence"/>
</dbReference>
<proteinExistence type="predicted"/>
<sequence>MPVRPFRSLATAAVLSAALAVPGVSQTYDGIYNGDQCGLGYRNELALDIYWPGLTFYESHCDVTARTPVAGLYDTFVYTATCRSEGQTWTRSFMLVSDNSGGVVLVEDGYAEVFHYCGH</sequence>
<keyword evidence="1" id="KW-0732">Signal</keyword>
<name>A0A316GKF5_9RHOB</name>
<reference evidence="2 3" key="1">
    <citation type="submission" date="2018-05" db="EMBL/GenBank/DDBJ databases">
        <title>Genomic Encyclopedia of Type Strains, Phase IV (KMG-IV): sequencing the most valuable type-strain genomes for metagenomic binning, comparative biology and taxonomic classification.</title>
        <authorList>
            <person name="Goeker M."/>
        </authorList>
    </citation>
    <scope>NUCLEOTIDE SEQUENCE [LARGE SCALE GENOMIC DNA]</scope>
    <source>
        <strain evidence="2 3">DSM 16097</strain>
    </source>
</reference>
<evidence type="ECO:0000313" key="2">
    <source>
        <dbReference type="EMBL" id="PWK61126.1"/>
    </source>
</evidence>
<dbReference type="AlphaFoldDB" id="A0A316GKF5"/>
<keyword evidence="3" id="KW-1185">Reference proteome</keyword>
<comment type="caution">
    <text evidence="2">The sequence shown here is derived from an EMBL/GenBank/DDBJ whole genome shotgun (WGS) entry which is preliminary data.</text>
</comment>
<protein>
    <submittedName>
        <fullName evidence="2">Uncharacterized protein</fullName>
    </submittedName>
</protein>
<feature type="chain" id="PRO_5016300210" evidence="1">
    <location>
        <begin position="28"/>
        <end position="119"/>
    </location>
</feature>
<evidence type="ECO:0000256" key="1">
    <source>
        <dbReference type="SAM" id="SignalP"/>
    </source>
</evidence>
<organism evidence="2 3">
    <name type="scientific">Roseicyclus mahoneyensis</name>
    <dbReference type="NCBI Taxonomy" id="164332"/>
    <lineage>
        <taxon>Bacteria</taxon>
        <taxon>Pseudomonadati</taxon>
        <taxon>Pseudomonadota</taxon>
        <taxon>Alphaproteobacteria</taxon>
        <taxon>Rhodobacterales</taxon>
        <taxon>Roseobacteraceae</taxon>
        <taxon>Roseicyclus</taxon>
    </lineage>
</organism>
<feature type="signal peptide" evidence="1">
    <location>
        <begin position="1"/>
        <end position="27"/>
    </location>
</feature>
<dbReference type="RefSeq" id="WP_109667359.1">
    <property type="nucleotide sequence ID" value="NZ_QGGW01000003.1"/>
</dbReference>
<gene>
    <name evidence="2" type="ORF">C7455_103326</name>
</gene>